<dbReference type="EC" id="5.2.1.8" evidence="4"/>
<comment type="caution">
    <text evidence="4">The sequence shown here is derived from an EMBL/GenBank/DDBJ whole genome shotgun (WGS) entry which is preliminary data.</text>
</comment>
<proteinExistence type="predicted"/>
<dbReference type="Pfam" id="PF00639">
    <property type="entry name" value="Rotamase"/>
    <property type="match status" value="1"/>
</dbReference>
<dbReference type="InterPro" id="IPR046357">
    <property type="entry name" value="PPIase_dom_sf"/>
</dbReference>
<dbReference type="InterPro" id="IPR050280">
    <property type="entry name" value="OMP_Chaperone_SurA"/>
</dbReference>
<dbReference type="EMBL" id="JBHPBY010000241">
    <property type="protein sequence ID" value="MFC1851910.1"/>
    <property type="molecule type" value="Genomic_DNA"/>
</dbReference>
<keyword evidence="2" id="KW-0697">Rotamase</keyword>
<evidence type="ECO:0000256" key="2">
    <source>
        <dbReference type="PROSITE-ProRule" id="PRU00278"/>
    </source>
</evidence>
<keyword evidence="5" id="KW-1185">Reference proteome</keyword>
<name>A0ABV6Z0E5_UNCC1</name>
<dbReference type="PROSITE" id="PS50198">
    <property type="entry name" value="PPIC_PPIASE_2"/>
    <property type="match status" value="1"/>
</dbReference>
<keyword evidence="1" id="KW-0732">Signal</keyword>
<accession>A0ABV6Z0E5</accession>
<dbReference type="PANTHER" id="PTHR47637:SF1">
    <property type="entry name" value="CHAPERONE SURA"/>
    <property type="match status" value="1"/>
</dbReference>
<evidence type="ECO:0000256" key="1">
    <source>
        <dbReference type="ARBA" id="ARBA00022729"/>
    </source>
</evidence>
<keyword evidence="2 4" id="KW-0413">Isomerase</keyword>
<dbReference type="PANTHER" id="PTHR47637">
    <property type="entry name" value="CHAPERONE SURA"/>
    <property type="match status" value="1"/>
</dbReference>
<dbReference type="Gene3D" id="3.10.50.40">
    <property type="match status" value="1"/>
</dbReference>
<dbReference type="SUPFAM" id="SSF54534">
    <property type="entry name" value="FKBP-like"/>
    <property type="match status" value="1"/>
</dbReference>
<evidence type="ECO:0000259" key="3">
    <source>
        <dbReference type="PROSITE" id="PS50198"/>
    </source>
</evidence>
<reference evidence="4 5" key="1">
    <citation type="submission" date="2024-09" db="EMBL/GenBank/DDBJ databases">
        <title>Laminarin stimulates single cell rates of sulfate reduction while oxygen inhibits transcriptomic activity in coastal marine sediment.</title>
        <authorList>
            <person name="Lindsay M."/>
            <person name="Orcutt B."/>
            <person name="Emerson D."/>
            <person name="Stepanauskas R."/>
            <person name="D'Angelo T."/>
        </authorList>
    </citation>
    <scope>NUCLEOTIDE SEQUENCE [LARGE SCALE GENOMIC DNA]</scope>
    <source>
        <strain evidence="4">SAG AM-311-K15</strain>
    </source>
</reference>
<dbReference type="InterPro" id="IPR000297">
    <property type="entry name" value="PPIase_PpiC"/>
</dbReference>
<sequence>MREKILLICMSLILSSLIFSNYGEIEATQMDKVLAVVNDEIITLSELEERKQRLIAEMSRMVNPDDLQLRIDQVESQALQMMIEEILISQKAEELGVNIDQAAIDDALQNVVNSNNLENISALEVALKNEGMSLEEYKKVIERQLKIFRVQSYEVKSKVRIIEDELKAFYDEHLEEFKNAVRFHIRHILIAEDNTSVEASARGKADMIYEQLRAGEDFCQLAARYSDDPTGSSCGDLGTLEENLVLPEFLEILKPMSAGAFSQPFKSKFGYHIVQLVSREGDNAIPFEEMKDKIKEQLFQEKFHLKRLEWIQELKKASYIKIIGQNKQPTPNPEP</sequence>
<gene>
    <name evidence="4" type="ORF">ACFL27_17090</name>
</gene>
<evidence type="ECO:0000313" key="5">
    <source>
        <dbReference type="Proteomes" id="UP001594351"/>
    </source>
</evidence>
<dbReference type="GO" id="GO:0003755">
    <property type="term" value="F:peptidyl-prolyl cis-trans isomerase activity"/>
    <property type="evidence" value="ECO:0007669"/>
    <property type="project" value="UniProtKB-EC"/>
</dbReference>
<feature type="domain" description="PpiC" evidence="3">
    <location>
        <begin position="180"/>
        <end position="278"/>
    </location>
</feature>
<dbReference type="Gene3D" id="1.10.4030.10">
    <property type="entry name" value="Porin chaperone SurA, peptide-binding domain"/>
    <property type="match status" value="1"/>
</dbReference>
<evidence type="ECO:0000313" key="4">
    <source>
        <dbReference type="EMBL" id="MFC1851910.1"/>
    </source>
</evidence>
<organism evidence="4 5">
    <name type="scientific">candidate division CSSED10-310 bacterium</name>
    <dbReference type="NCBI Taxonomy" id="2855610"/>
    <lineage>
        <taxon>Bacteria</taxon>
        <taxon>Bacteria division CSSED10-310</taxon>
    </lineage>
</organism>
<dbReference type="SUPFAM" id="SSF109998">
    <property type="entry name" value="Triger factor/SurA peptide-binding domain-like"/>
    <property type="match status" value="1"/>
</dbReference>
<dbReference type="Pfam" id="PF13624">
    <property type="entry name" value="SurA_N_3"/>
    <property type="match status" value="1"/>
</dbReference>
<dbReference type="InterPro" id="IPR027304">
    <property type="entry name" value="Trigger_fact/SurA_dom_sf"/>
</dbReference>
<protein>
    <submittedName>
        <fullName evidence="4">Peptidylprolyl isomerase</fullName>
        <ecNumber evidence="4">5.2.1.8</ecNumber>
    </submittedName>
</protein>
<dbReference type="Proteomes" id="UP001594351">
    <property type="component" value="Unassembled WGS sequence"/>
</dbReference>